<evidence type="ECO:0000256" key="9">
    <source>
        <dbReference type="ARBA" id="ARBA00023237"/>
    </source>
</evidence>
<evidence type="ECO:0000313" key="15">
    <source>
        <dbReference type="EMBL" id="QJB70381.1"/>
    </source>
</evidence>
<evidence type="ECO:0000256" key="10">
    <source>
        <dbReference type="RuleBase" id="RU004004"/>
    </source>
</evidence>
<dbReference type="Gene3D" id="3.30.1370.120">
    <property type="match status" value="3"/>
</dbReference>
<sequence length="727" mass="76703">MPIPIEIGKTKTHNEKFYRPIGGIVHARPPAQAQHTLNVRDADVRAFVQDAARVTGRTFILDSRVQGKVSVVTDRPLSRSEYFEVFLSTLRANGLVAVPTRGGYRIQPADGAATQPSQIGLRGAAANQFVTEVVRLKSIVASEALETLRPLVSKQGSITANRNANSLVVVDYADNIRRIRQLVNEIDRDSAASTIINLKNAGAREIATSLQSLATQGGGEGIRAPVTVVPIDSSNSIALRGDPGAVAKFAQMARELDSRAELGTEIRVHRLDYASAEALLPVIEQLLGKSGGNGASAAGAAVSPAAGESGAATTPAAVSSSDGGTGISRRGPAIVTRLEGTNALIVAANPEVQRMVGELIRQLDTRQEQVVVEAIIVEISQSLAKELGIQWLIGGKDAPFAVTNFSNASPNIVDVAGGVLADQFDTSTTTTTTTATTTTTNSAVGDALRQNAADAVLAARGGFAGFATTLGSGGVLGAIINAVQSDTDSNVLSTPSLTVNNNLKGSILFGQEIPVSTGEALSNNFDNAFRTIQRQNVGIELEVTPQINAGNEVRMELRQQVSSIVGPVSNDFNELIINKREINTTVTVGDGQIIALGGLLDDNERRTIQKIPLLGDIPFIGELFKSRGRSRVKTNLMVFIRPTILRGPGDARAFSGRRYDYIRGRQLLQSPDEEPSIDALVRDYLGTIPPSSASRPGDEIIYAPGTAPTAPSVIEQSELPPSEAGNN</sequence>
<dbReference type="InterPro" id="IPR050810">
    <property type="entry name" value="Bact_Secretion_Sys_Channel"/>
</dbReference>
<keyword evidence="4" id="KW-1134">Transmembrane beta strand</keyword>
<dbReference type="InterPro" id="IPR013356">
    <property type="entry name" value="T2SS_GspD"/>
</dbReference>
<comment type="similarity">
    <text evidence="2">Belongs to the bacterial secretin family. GSP D subfamily.</text>
</comment>
<dbReference type="Pfam" id="PF03958">
    <property type="entry name" value="Secretin_N"/>
    <property type="match status" value="3"/>
</dbReference>
<dbReference type="NCBIfam" id="TIGR02517">
    <property type="entry name" value="type_II_gspD"/>
    <property type="match status" value="1"/>
</dbReference>
<name>A0A6H2DRJ3_9SPHN</name>
<proteinExistence type="inferred from homology"/>
<evidence type="ECO:0000256" key="5">
    <source>
        <dbReference type="ARBA" id="ARBA00022692"/>
    </source>
</evidence>
<dbReference type="GO" id="GO:0015627">
    <property type="term" value="C:type II protein secretion system complex"/>
    <property type="evidence" value="ECO:0007669"/>
    <property type="project" value="InterPro"/>
</dbReference>
<dbReference type="GO" id="GO:0015628">
    <property type="term" value="P:protein secretion by the type II secretion system"/>
    <property type="evidence" value="ECO:0007669"/>
    <property type="project" value="InterPro"/>
</dbReference>
<evidence type="ECO:0000256" key="8">
    <source>
        <dbReference type="ARBA" id="ARBA00023136"/>
    </source>
</evidence>
<keyword evidence="5" id="KW-0812">Transmembrane</keyword>
<feature type="region of interest" description="Disordered" evidence="11">
    <location>
        <begin position="689"/>
        <end position="727"/>
    </location>
</feature>
<dbReference type="InterPro" id="IPR004846">
    <property type="entry name" value="T2SS/T3SS_dom"/>
</dbReference>
<dbReference type="PANTHER" id="PTHR30332:SF24">
    <property type="entry name" value="SECRETIN GSPD-RELATED"/>
    <property type="match status" value="1"/>
</dbReference>
<evidence type="ECO:0000259" key="13">
    <source>
        <dbReference type="Pfam" id="PF03958"/>
    </source>
</evidence>
<keyword evidence="9" id="KW-0998">Cell outer membrane</keyword>
<keyword evidence="7" id="KW-0653">Protein transport</keyword>
<accession>A0A6H2DRJ3</accession>
<evidence type="ECO:0000256" key="7">
    <source>
        <dbReference type="ARBA" id="ARBA00022927"/>
    </source>
</evidence>
<dbReference type="PRINTS" id="PR00811">
    <property type="entry name" value="BCTERIALGSPD"/>
</dbReference>
<evidence type="ECO:0000256" key="1">
    <source>
        <dbReference type="ARBA" id="ARBA00004442"/>
    </source>
</evidence>
<keyword evidence="3 10" id="KW-0813">Transport</keyword>
<keyword evidence="8" id="KW-0472">Membrane</keyword>
<evidence type="ECO:0000256" key="11">
    <source>
        <dbReference type="SAM" id="MobiDB-lite"/>
    </source>
</evidence>
<dbReference type="Pfam" id="PF00263">
    <property type="entry name" value="Secretin"/>
    <property type="match status" value="1"/>
</dbReference>
<dbReference type="InterPro" id="IPR049371">
    <property type="entry name" value="GspD-like_N0"/>
</dbReference>
<evidence type="ECO:0000259" key="12">
    <source>
        <dbReference type="Pfam" id="PF00263"/>
    </source>
</evidence>
<dbReference type="PANTHER" id="PTHR30332">
    <property type="entry name" value="PROBABLE GENERAL SECRETION PATHWAY PROTEIN D"/>
    <property type="match status" value="1"/>
</dbReference>
<dbReference type="GO" id="GO:0009279">
    <property type="term" value="C:cell outer membrane"/>
    <property type="evidence" value="ECO:0007669"/>
    <property type="project" value="UniProtKB-SubCell"/>
</dbReference>
<keyword evidence="16" id="KW-1185">Reference proteome</keyword>
<evidence type="ECO:0000256" key="6">
    <source>
        <dbReference type="ARBA" id="ARBA00022729"/>
    </source>
</evidence>
<organism evidence="15 16">
    <name type="scientific">Parasphingorhabdus halotolerans</name>
    <dbReference type="NCBI Taxonomy" id="2725558"/>
    <lineage>
        <taxon>Bacteria</taxon>
        <taxon>Pseudomonadati</taxon>
        <taxon>Pseudomonadota</taxon>
        <taxon>Alphaproteobacteria</taxon>
        <taxon>Sphingomonadales</taxon>
        <taxon>Sphingomonadaceae</taxon>
        <taxon>Parasphingorhabdus</taxon>
    </lineage>
</organism>
<dbReference type="Proteomes" id="UP000501600">
    <property type="component" value="Chromosome"/>
</dbReference>
<reference evidence="15 16" key="1">
    <citation type="submission" date="2020-04" db="EMBL/GenBank/DDBJ databases">
        <title>Genome sequence for Sphingorhabdus sp. strain M1.</title>
        <authorList>
            <person name="Park S.-J."/>
        </authorList>
    </citation>
    <scope>NUCLEOTIDE SEQUENCE [LARGE SCALE GENOMIC DNA]</scope>
    <source>
        <strain evidence="15 16">JK6</strain>
    </source>
</reference>
<feature type="domain" description="NolW-like" evidence="13">
    <location>
        <begin position="131"/>
        <end position="191"/>
    </location>
</feature>
<evidence type="ECO:0000256" key="2">
    <source>
        <dbReference type="ARBA" id="ARBA00006980"/>
    </source>
</evidence>
<dbReference type="RefSeq" id="WP_168820651.1">
    <property type="nucleotide sequence ID" value="NZ_CP051217.1"/>
</dbReference>
<dbReference type="EMBL" id="CP051217">
    <property type="protein sequence ID" value="QJB70381.1"/>
    <property type="molecule type" value="Genomic_DNA"/>
</dbReference>
<dbReference type="InterPro" id="IPR005644">
    <property type="entry name" value="NolW-like"/>
</dbReference>
<dbReference type="KEGG" id="phao:HF685_14820"/>
<keyword evidence="6" id="KW-0732">Signal</keyword>
<feature type="region of interest" description="Disordered" evidence="11">
    <location>
        <begin position="306"/>
        <end position="328"/>
    </location>
</feature>
<dbReference type="AlphaFoldDB" id="A0A6H2DRJ3"/>
<evidence type="ECO:0000256" key="3">
    <source>
        <dbReference type="ARBA" id="ARBA00022448"/>
    </source>
</evidence>
<dbReference type="Pfam" id="PF21305">
    <property type="entry name" value="type_II_gspD_N0"/>
    <property type="match status" value="1"/>
</dbReference>
<dbReference type="InterPro" id="IPR038591">
    <property type="entry name" value="NolW-like_sf"/>
</dbReference>
<gene>
    <name evidence="15" type="primary">gspD</name>
    <name evidence="15" type="ORF">HF685_14820</name>
</gene>
<evidence type="ECO:0000259" key="14">
    <source>
        <dbReference type="Pfam" id="PF21305"/>
    </source>
</evidence>
<comment type="subcellular location">
    <subcellularLocation>
        <location evidence="1 10">Cell outer membrane</location>
    </subcellularLocation>
</comment>
<evidence type="ECO:0000256" key="4">
    <source>
        <dbReference type="ARBA" id="ARBA00022452"/>
    </source>
</evidence>
<feature type="domain" description="NolW-like" evidence="13">
    <location>
        <begin position="267"/>
        <end position="369"/>
    </location>
</feature>
<protein>
    <submittedName>
        <fullName evidence="15">Type II secretion system secretin GspD</fullName>
    </submittedName>
</protein>
<feature type="domain" description="Type II/III secretion system secretin-like" evidence="12">
    <location>
        <begin position="482"/>
        <end position="646"/>
    </location>
</feature>
<dbReference type="InterPro" id="IPR001775">
    <property type="entry name" value="GspD/PilQ"/>
</dbReference>
<feature type="domain" description="GspD-like N0" evidence="14">
    <location>
        <begin position="37"/>
        <end position="106"/>
    </location>
</feature>
<feature type="domain" description="NolW-like" evidence="13">
    <location>
        <begin position="195"/>
        <end position="260"/>
    </location>
</feature>
<evidence type="ECO:0000313" key="16">
    <source>
        <dbReference type="Proteomes" id="UP000501600"/>
    </source>
</evidence>